<keyword evidence="8" id="KW-1185">Reference proteome</keyword>
<feature type="transmembrane region" description="Helical" evidence="6">
    <location>
        <begin position="12"/>
        <end position="35"/>
    </location>
</feature>
<dbReference type="KEGG" id="dli:dnl_52920"/>
<keyword evidence="5 6" id="KW-0472">Membrane</keyword>
<keyword evidence="4 6" id="KW-1133">Transmembrane helix</keyword>
<evidence type="ECO:0000256" key="3">
    <source>
        <dbReference type="ARBA" id="ARBA00022692"/>
    </source>
</evidence>
<proteinExistence type="predicted"/>
<dbReference type="InterPro" id="IPR020948">
    <property type="entry name" value="P_starv_induced_PsiE-like"/>
</dbReference>
<accession>A0A975BCL5</accession>
<keyword evidence="2" id="KW-1003">Cell membrane</keyword>
<evidence type="ECO:0000256" key="2">
    <source>
        <dbReference type="ARBA" id="ARBA00022475"/>
    </source>
</evidence>
<name>A0A975BCL5_9BACT</name>
<comment type="subcellular location">
    <subcellularLocation>
        <location evidence="1">Cell membrane</location>
        <topology evidence="1">Multi-pass membrane protein</topology>
    </subcellularLocation>
</comment>
<evidence type="ECO:0000256" key="6">
    <source>
        <dbReference type="SAM" id="Phobius"/>
    </source>
</evidence>
<evidence type="ECO:0000313" key="8">
    <source>
        <dbReference type="Proteomes" id="UP000663720"/>
    </source>
</evidence>
<dbReference type="Proteomes" id="UP000663720">
    <property type="component" value="Chromosome"/>
</dbReference>
<feature type="transmembrane region" description="Helical" evidence="6">
    <location>
        <begin position="110"/>
        <end position="129"/>
    </location>
</feature>
<feature type="transmembrane region" description="Helical" evidence="6">
    <location>
        <begin position="55"/>
        <end position="72"/>
    </location>
</feature>
<dbReference type="GO" id="GO:0005886">
    <property type="term" value="C:plasma membrane"/>
    <property type="evidence" value="ECO:0007669"/>
    <property type="project" value="UniProtKB-SubCell"/>
</dbReference>
<evidence type="ECO:0000256" key="1">
    <source>
        <dbReference type="ARBA" id="ARBA00004651"/>
    </source>
</evidence>
<dbReference type="Pfam" id="PF06146">
    <property type="entry name" value="PsiE"/>
    <property type="match status" value="1"/>
</dbReference>
<protein>
    <submittedName>
        <fullName evidence="7">Phosphate-starvation-inducible E domain-containing protein</fullName>
    </submittedName>
</protein>
<dbReference type="EMBL" id="CP061799">
    <property type="protein sequence ID" value="QTA82906.1"/>
    <property type="molecule type" value="Genomic_DNA"/>
</dbReference>
<dbReference type="RefSeq" id="WP_207688777.1">
    <property type="nucleotide sequence ID" value="NZ_CP061799.1"/>
</dbReference>
<sequence>MLDLLKQFEQFLIQVLMIMMAFVLLLATIDLGWMIIKDITQPFSLVLSVDQLLEIFGLFMLVIIGIELLETIMKTYLTQSIPHYDVVLSVAIIAIARKVIILDIKETSGLSLIGIASIILALTIGYFVMKQSQNQDGKSNK</sequence>
<gene>
    <name evidence="7" type="ORF">dnl_52920</name>
</gene>
<evidence type="ECO:0000256" key="4">
    <source>
        <dbReference type="ARBA" id="ARBA00022989"/>
    </source>
</evidence>
<evidence type="ECO:0000313" key="7">
    <source>
        <dbReference type="EMBL" id="QTA82906.1"/>
    </source>
</evidence>
<feature type="transmembrane region" description="Helical" evidence="6">
    <location>
        <begin position="84"/>
        <end position="104"/>
    </location>
</feature>
<keyword evidence="3 6" id="KW-0812">Transmembrane</keyword>
<reference evidence="7" key="1">
    <citation type="journal article" date="2021" name="Microb. Physiol.">
        <title>Proteogenomic Insights into the Physiology of Marine, Sulfate-Reducing, Filamentous Desulfonema limicola and Desulfonema magnum.</title>
        <authorList>
            <person name="Schnaars V."/>
            <person name="Wohlbrand L."/>
            <person name="Scheve S."/>
            <person name="Hinrichs C."/>
            <person name="Reinhardt R."/>
            <person name="Rabus R."/>
        </authorList>
    </citation>
    <scope>NUCLEOTIDE SEQUENCE</scope>
    <source>
        <strain evidence="7">5ac10</strain>
    </source>
</reference>
<dbReference type="AlphaFoldDB" id="A0A975BCL5"/>
<organism evidence="7 8">
    <name type="scientific">Desulfonema limicola</name>
    <dbReference type="NCBI Taxonomy" id="45656"/>
    <lineage>
        <taxon>Bacteria</taxon>
        <taxon>Pseudomonadati</taxon>
        <taxon>Thermodesulfobacteriota</taxon>
        <taxon>Desulfobacteria</taxon>
        <taxon>Desulfobacterales</taxon>
        <taxon>Desulfococcaceae</taxon>
        <taxon>Desulfonema</taxon>
    </lineage>
</organism>
<evidence type="ECO:0000256" key="5">
    <source>
        <dbReference type="ARBA" id="ARBA00023136"/>
    </source>
</evidence>